<dbReference type="Gene3D" id="3.40.30.10">
    <property type="entry name" value="Glutaredoxin"/>
    <property type="match status" value="1"/>
</dbReference>
<dbReference type="RefSeq" id="WP_254572400.1">
    <property type="nucleotide sequence ID" value="NZ_CP098502.1"/>
</dbReference>
<dbReference type="Proteomes" id="UP001056035">
    <property type="component" value="Chromosome"/>
</dbReference>
<dbReference type="EMBL" id="CP098502">
    <property type="protein sequence ID" value="UTI65721.1"/>
    <property type="molecule type" value="Genomic_DNA"/>
</dbReference>
<dbReference type="Pfam" id="PF13417">
    <property type="entry name" value="GST_N_3"/>
    <property type="match status" value="1"/>
</dbReference>
<organism evidence="2 3">
    <name type="scientific">Paraconexibacter antarcticus</name>
    <dbReference type="NCBI Taxonomy" id="2949664"/>
    <lineage>
        <taxon>Bacteria</taxon>
        <taxon>Bacillati</taxon>
        <taxon>Actinomycetota</taxon>
        <taxon>Thermoleophilia</taxon>
        <taxon>Solirubrobacterales</taxon>
        <taxon>Paraconexibacteraceae</taxon>
        <taxon>Paraconexibacter</taxon>
    </lineage>
</organism>
<proteinExistence type="predicted"/>
<evidence type="ECO:0000259" key="1">
    <source>
        <dbReference type="Pfam" id="PF13417"/>
    </source>
</evidence>
<keyword evidence="3" id="KW-1185">Reference proteome</keyword>
<dbReference type="SUPFAM" id="SSF52833">
    <property type="entry name" value="Thioredoxin-like"/>
    <property type="match status" value="1"/>
</dbReference>
<protein>
    <submittedName>
        <fullName evidence="2">Glutathione S-transferase N-terminal domain-containing protein</fullName>
    </submittedName>
</protein>
<evidence type="ECO:0000313" key="3">
    <source>
        <dbReference type="Proteomes" id="UP001056035"/>
    </source>
</evidence>
<name>A0ABY5DUN7_9ACTN</name>
<gene>
    <name evidence="2" type="ORF">NBH00_05780</name>
</gene>
<feature type="domain" description="GST N-terminal" evidence="1">
    <location>
        <begin position="20"/>
        <end position="81"/>
    </location>
</feature>
<sequence>MTVVLYRCHTPTDWLCPCGRVKRELVRAGEDVREVRVPWAKGDRRDVRALTGQTVVPVAVIDGDAICDSRRIRQHLSRRAQAVTGPSRMD</sequence>
<dbReference type="InterPro" id="IPR036249">
    <property type="entry name" value="Thioredoxin-like_sf"/>
</dbReference>
<evidence type="ECO:0000313" key="2">
    <source>
        <dbReference type="EMBL" id="UTI65721.1"/>
    </source>
</evidence>
<dbReference type="InterPro" id="IPR004045">
    <property type="entry name" value="Glutathione_S-Trfase_N"/>
</dbReference>
<reference evidence="2 3" key="1">
    <citation type="submission" date="2022-06" db="EMBL/GenBank/DDBJ databases">
        <title>Paraconexibacter antarcticus.</title>
        <authorList>
            <person name="Kim C.S."/>
        </authorList>
    </citation>
    <scope>NUCLEOTIDE SEQUENCE [LARGE SCALE GENOMIC DNA]</scope>
    <source>
        <strain evidence="2 3">02-257</strain>
    </source>
</reference>
<accession>A0ABY5DUN7</accession>